<name>A0A8J8M9D7_9FIRM</name>
<organism evidence="2 3">
    <name type="scientific">Vallitalea guaymasensis</name>
    <dbReference type="NCBI Taxonomy" id="1185412"/>
    <lineage>
        <taxon>Bacteria</taxon>
        <taxon>Bacillati</taxon>
        <taxon>Bacillota</taxon>
        <taxon>Clostridia</taxon>
        <taxon>Lachnospirales</taxon>
        <taxon>Vallitaleaceae</taxon>
        <taxon>Vallitalea</taxon>
    </lineage>
</organism>
<feature type="coiled-coil region" evidence="1">
    <location>
        <begin position="1"/>
        <end position="28"/>
    </location>
</feature>
<dbReference type="AlphaFoldDB" id="A0A8J8M9D7"/>
<evidence type="ECO:0000313" key="2">
    <source>
        <dbReference type="EMBL" id="QUH28787.1"/>
    </source>
</evidence>
<protein>
    <submittedName>
        <fullName evidence="2">Uncharacterized protein</fullName>
    </submittedName>
</protein>
<dbReference type="Proteomes" id="UP000677305">
    <property type="component" value="Chromosome"/>
</dbReference>
<evidence type="ECO:0000313" key="3">
    <source>
        <dbReference type="Proteomes" id="UP000677305"/>
    </source>
</evidence>
<dbReference type="SUPFAM" id="SSF58100">
    <property type="entry name" value="Bacterial hemolysins"/>
    <property type="match status" value="1"/>
</dbReference>
<sequence length="323" mass="37490">MSKISSDIRELEEQVDKLKGSAERVNNIYSQFNSLKNSIDNVIRQRHNINYQLDTASKGIKSLGERLDESGIYINSAINSYLYAERRLESLVEQSNNIFDEPTRKVYIEDSKRVFSKSSYMTENIPYHDMMDIIKQIDEQMEISNNQLNEWSSAKYIADAKIKELFKKLKELDTGEITVEVAEGGYEETGVWEHYKKYIKKNELLYKEKAGKNITPYDIYEFTRLSAMADLIDIYGDNDSITKNEHLIQSKISKSLGVNVQIQENNDILFTDKNVVWKYVGQDTYEANRSLVHGGYGARSVEALKKQGAHESENSWWKYYLDK</sequence>
<dbReference type="RefSeq" id="WP_212692995.1">
    <property type="nucleotide sequence ID" value="NZ_CP058561.1"/>
</dbReference>
<dbReference type="EMBL" id="CP058561">
    <property type="protein sequence ID" value="QUH28787.1"/>
    <property type="molecule type" value="Genomic_DNA"/>
</dbReference>
<gene>
    <name evidence="2" type="ORF">HYG85_07625</name>
</gene>
<keyword evidence="1" id="KW-0175">Coiled coil</keyword>
<keyword evidence="3" id="KW-1185">Reference proteome</keyword>
<dbReference type="KEGG" id="vgu:HYG85_07625"/>
<reference evidence="2 3" key="1">
    <citation type="submission" date="2020-07" db="EMBL/GenBank/DDBJ databases">
        <title>Vallitalea guaymasensis genome.</title>
        <authorList>
            <person name="Postec A."/>
        </authorList>
    </citation>
    <scope>NUCLEOTIDE SEQUENCE [LARGE SCALE GENOMIC DNA]</scope>
    <source>
        <strain evidence="2 3">Ra1766G1</strain>
    </source>
</reference>
<accession>A0A8J8M9D7</accession>
<evidence type="ECO:0000256" key="1">
    <source>
        <dbReference type="SAM" id="Coils"/>
    </source>
</evidence>
<proteinExistence type="predicted"/>